<sequence>MIFLPEIQFKPLSPPKLETKSFTRDILPLFSNNVEHIKKIRSKAVDWDSIKGLLDNYEHVLLFRDIEKKSLDELKIMVQEEGKNLIHGFCIFLTKITSTDILKIFATLFDDLLIEFPSFAEEFNRLEDRQELMDSLIKKILSISMPLSDEPKNYYLLSLYLRITATLLTLLNLLYIDSQGEIQFIYEICLCIWTLSLNQNIVGKLNEVDLAENENFKQKSQKNLVSNSFQTYQSKKKCLINIFADILKTNAKEKDKIVRMILATLVNMSNKSNHNEEMVEAGFLRILNSLYARNWEQQIKENLDSLSTIVQDNLKIFCSWDKYVAEAENEKMEWSPTHKSKLFWEQNIIKFEENDYQLLRVLVHLLKNENPQNVAIACHDIGEFSKYHPRGKQCSTSFKALICVNAKKFFLCGIGSFK</sequence>
<dbReference type="Gene3D" id="1.25.10.10">
    <property type="entry name" value="Leucine-rich Repeat Variant"/>
    <property type="match status" value="1"/>
</dbReference>
<evidence type="ECO:0000256" key="2">
    <source>
        <dbReference type="ARBA" id="ARBA00022448"/>
    </source>
</evidence>
<keyword evidence="3" id="KW-0375">Hydrogen ion transport</keyword>
<dbReference type="InterPro" id="IPR011987">
    <property type="entry name" value="ATPase_V1-cplx_hsu_C"/>
</dbReference>
<dbReference type="SUPFAM" id="SSF48371">
    <property type="entry name" value="ARM repeat"/>
    <property type="match status" value="1"/>
</dbReference>
<dbReference type="PANTHER" id="PTHR10698">
    <property type="entry name" value="V-TYPE PROTON ATPASE SUBUNIT H"/>
    <property type="match status" value="1"/>
</dbReference>
<dbReference type="AlphaFoldDB" id="A0A9Q0L939"/>
<accession>A0A9Q0L939</accession>
<comment type="similarity">
    <text evidence="1">Belongs to the V-ATPase H subunit family.</text>
</comment>
<organism evidence="6 7">
    <name type="scientific">Anaeramoeba ignava</name>
    <name type="common">Anaerobic marine amoeba</name>
    <dbReference type="NCBI Taxonomy" id="1746090"/>
    <lineage>
        <taxon>Eukaryota</taxon>
        <taxon>Metamonada</taxon>
        <taxon>Anaeramoebidae</taxon>
        <taxon>Anaeramoeba</taxon>
    </lineage>
</organism>
<gene>
    <name evidence="6" type="ORF">M0811_03339</name>
</gene>
<evidence type="ECO:0000256" key="1">
    <source>
        <dbReference type="ARBA" id="ARBA00008613"/>
    </source>
</evidence>
<reference evidence="6" key="1">
    <citation type="submission" date="2022-10" db="EMBL/GenBank/DDBJ databases">
        <title>Novel sulphate-reducing endosymbionts in the free-living metamonad Anaeramoeba.</title>
        <authorList>
            <person name="Jerlstrom-Hultqvist J."/>
            <person name="Cepicka I."/>
            <person name="Gallot-Lavallee L."/>
            <person name="Salas-Leiva D."/>
            <person name="Curtis B.A."/>
            <person name="Zahonova K."/>
            <person name="Pipaliya S."/>
            <person name="Dacks J."/>
            <person name="Roger A.J."/>
        </authorList>
    </citation>
    <scope>NUCLEOTIDE SEQUENCE</scope>
    <source>
        <strain evidence="6">BMAN</strain>
    </source>
</reference>
<dbReference type="EMBL" id="JAPDFW010000136">
    <property type="protein sequence ID" value="KAJ5066995.1"/>
    <property type="molecule type" value="Genomic_DNA"/>
</dbReference>
<dbReference type="Gene3D" id="1.25.40.150">
    <property type="entry name" value="V-type ATPase, subunit H, C-terminal domain"/>
    <property type="match status" value="1"/>
</dbReference>
<dbReference type="InterPro" id="IPR016024">
    <property type="entry name" value="ARM-type_fold"/>
</dbReference>
<evidence type="ECO:0000259" key="5">
    <source>
        <dbReference type="Pfam" id="PF11698"/>
    </source>
</evidence>
<keyword evidence="7" id="KW-1185">Reference proteome</keyword>
<evidence type="ECO:0000256" key="4">
    <source>
        <dbReference type="ARBA" id="ARBA00023065"/>
    </source>
</evidence>
<keyword evidence="2" id="KW-0813">Transport</keyword>
<dbReference type="PANTHER" id="PTHR10698:SF0">
    <property type="entry name" value="V-TYPE PROTON ATPASE SUBUNIT H"/>
    <property type="match status" value="1"/>
</dbReference>
<evidence type="ECO:0000256" key="3">
    <source>
        <dbReference type="ARBA" id="ARBA00022781"/>
    </source>
</evidence>
<evidence type="ECO:0000313" key="6">
    <source>
        <dbReference type="EMBL" id="KAJ5066995.1"/>
    </source>
</evidence>
<feature type="domain" description="ATPase V1 complex subunit H C-terminal" evidence="5">
    <location>
        <begin position="319"/>
        <end position="399"/>
    </location>
</feature>
<protein>
    <submittedName>
        <fullName evidence="6">V-type proton atpase subunit h</fullName>
    </submittedName>
</protein>
<evidence type="ECO:0000313" key="7">
    <source>
        <dbReference type="Proteomes" id="UP001149090"/>
    </source>
</evidence>
<dbReference type="InterPro" id="IPR011989">
    <property type="entry name" value="ARM-like"/>
</dbReference>
<proteinExistence type="inferred from homology"/>
<name>A0A9Q0L939_ANAIG</name>
<dbReference type="GO" id="GO:0000221">
    <property type="term" value="C:vacuolar proton-transporting V-type ATPase, V1 domain"/>
    <property type="evidence" value="ECO:0007669"/>
    <property type="project" value="InterPro"/>
</dbReference>
<dbReference type="Proteomes" id="UP001149090">
    <property type="component" value="Unassembled WGS sequence"/>
</dbReference>
<dbReference type="InterPro" id="IPR004908">
    <property type="entry name" value="ATPase_V1-cplx_hsu"/>
</dbReference>
<dbReference type="OrthoDB" id="10263554at2759"/>
<dbReference type="InterPro" id="IPR038497">
    <property type="entry name" value="ATPase_V1-cplx_hsu_C_sf"/>
</dbReference>
<keyword evidence="4" id="KW-0406">Ion transport</keyword>
<dbReference type="Pfam" id="PF03224">
    <property type="entry name" value="V-ATPase_H_N"/>
    <property type="match status" value="2"/>
</dbReference>
<dbReference type="GO" id="GO:0046961">
    <property type="term" value="F:proton-transporting ATPase activity, rotational mechanism"/>
    <property type="evidence" value="ECO:0007669"/>
    <property type="project" value="InterPro"/>
</dbReference>
<dbReference type="Pfam" id="PF11698">
    <property type="entry name" value="V-ATPase_H_C"/>
    <property type="match status" value="1"/>
</dbReference>
<comment type="caution">
    <text evidence="6">The sequence shown here is derived from an EMBL/GenBank/DDBJ whole genome shotgun (WGS) entry which is preliminary data.</text>
</comment>